<dbReference type="RefSeq" id="XP_009691641.1">
    <property type="nucleotide sequence ID" value="XM_009693346.1"/>
</dbReference>
<sequence>MEKTLNDISLLWNDIGLFNDISRLPSTSSTDRLASNEDLIEELNYNEHLITNKIDNLSHKWNILMDQIKNNETIIKLHENTIFNFSELTIKEILLHNNFKYINQNYNQLLQLKEQLNAKIQKMESIYNNYNNLNLNEKFINSLPISSRDFDCKITDLIDVIRKIKSSIEFFEHNKSYYKSEFYKAKYQEQFKLLLQYVKMLLKNYFNGLAHFNVPGSPGARLKVNKDGSTNDLSTNKLIKSLERIRGLLTHIRNEEDEMLQIEMYYINFRLRLLYHMGELENNKGDFGELLEDIEVLVNHFINLVNLEMLYYNVLFGDILSTDQASVLINAINNNFNTLLKVYFNNLSRTKNIKNFGEMERNNEKLRSTLVELSNYRDHLFNKNVNTATLNSYLNQAESMLVNNLAYFFNNYGSVGGYPFDYSHSDLPTYCTGYLLKQASADVFGYPKDDSSKDAEGDNKTEPGESGLNACIHPLVYHMLIVINKYDAHILNKAKLYKSLMIHLKKTLNDFGHFKTLKLSKQLYEVNLRLFAYNNLYYFNSRLNFNTEDVINSGSAAGHVFSELKTHMSQIKIKLVQMLIEQLCSKGVETMDEEGESKLNKIYNVLYNINSDENFVDSIVDLILSHFNLDRHLLSRNREEADNILVI</sequence>
<dbReference type="OrthoDB" id="361801at2759"/>
<organism evidence="2 3">
    <name type="scientific">Theileria orientalis strain Shintoku</name>
    <dbReference type="NCBI Taxonomy" id="869250"/>
    <lineage>
        <taxon>Eukaryota</taxon>
        <taxon>Sar</taxon>
        <taxon>Alveolata</taxon>
        <taxon>Apicomplexa</taxon>
        <taxon>Aconoidasida</taxon>
        <taxon>Piroplasmida</taxon>
        <taxon>Theileriidae</taxon>
        <taxon>Theileria</taxon>
    </lineage>
</organism>
<dbReference type="eggNOG" id="ENOG502QXP7">
    <property type="taxonomic scope" value="Eukaryota"/>
</dbReference>
<dbReference type="AlphaFoldDB" id="J4D9F1"/>
<dbReference type="VEuPathDB" id="PiroplasmaDB:TOT_030000602"/>
<accession>J4D9F1</accession>
<keyword evidence="3" id="KW-1185">Reference proteome</keyword>
<dbReference type="EMBL" id="AP011948">
    <property type="protein sequence ID" value="BAM41340.1"/>
    <property type="molecule type" value="Genomic_DNA"/>
</dbReference>
<reference evidence="2 3" key="1">
    <citation type="journal article" date="2012" name="MBio">
        <title>Comparative genome analysis of three eukaryotic parasites with differing abilities to transform leukocytes reveals key mediators of Theileria-induced leukocyte transformation.</title>
        <authorList>
            <person name="Hayashida K."/>
            <person name="Hara Y."/>
            <person name="Abe T."/>
            <person name="Yamasaki C."/>
            <person name="Toyoda A."/>
            <person name="Kosuge T."/>
            <person name="Suzuki Y."/>
            <person name="Sato Y."/>
            <person name="Kawashima S."/>
            <person name="Katayama T."/>
            <person name="Wakaguri H."/>
            <person name="Inoue N."/>
            <person name="Homma K."/>
            <person name="Tada-Umezaki M."/>
            <person name="Yagi Y."/>
            <person name="Fujii Y."/>
            <person name="Habara T."/>
            <person name="Kanehisa M."/>
            <person name="Watanabe H."/>
            <person name="Ito K."/>
            <person name="Gojobori T."/>
            <person name="Sugawara H."/>
            <person name="Imanishi T."/>
            <person name="Weir W."/>
            <person name="Gardner M."/>
            <person name="Pain A."/>
            <person name="Shiels B."/>
            <person name="Hattori M."/>
            <person name="Nene V."/>
            <person name="Sugimoto C."/>
        </authorList>
    </citation>
    <scope>NUCLEOTIDE SEQUENCE [LARGE SCALE GENOMIC DNA]</scope>
    <source>
        <strain evidence="2 3">Shintoku</strain>
    </source>
</reference>
<protein>
    <submittedName>
        <fullName evidence="2">Uncharacterized protein</fullName>
    </submittedName>
</protein>
<dbReference type="Proteomes" id="UP000003786">
    <property type="component" value="Chromosome 3"/>
</dbReference>
<dbReference type="KEGG" id="tot:TOT_030000602"/>
<gene>
    <name evidence="2" type="ORF">TOT_030000602</name>
</gene>
<evidence type="ECO:0000313" key="3">
    <source>
        <dbReference type="Proteomes" id="UP000003786"/>
    </source>
</evidence>
<dbReference type="GeneID" id="20715766"/>
<proteinExistence type="predicted"/>
<name>J4D9F1_THEOR</name>
<keyword evidence="1" id="KW-0175">Coiled coil</keyword>
<evidence type="ECO:0000313" key="2">
    <source>
        <dbReference type="EMBL" id="BAM41340.1"/>
    </source>
</evidence>
<feature type="coiled-coil region" evidence="1">
    <location>
        <begin position="106"/>
        <end position="133"/>
    </location>
</feature>
<evidence type="ECO:0000256" key="1">
    <source>
        <dbReference type="SAM" id="Coils"/>
    </source>
</evidence>